<comment type="subcellular location">
    <subcellularLocation>
        <location evidence="1">Endomembrane system</location>
        <topology evidence="1">Multi-pass membrane protein</topology>
    </subcellularLocation>
</comment>
<name>A0A848H0P4_9BURK</name>
<dbReference type="Proteomes" id="UP000541185">
    <property type="component" value="Unassembled WGS sequence"/>
</dbReference>
<sequence length="285" mass="30920">MDFLRVGLPQALAAFGAGPFERGLSWTCFLLGLWCVLCTAEWISRFDLFRDDGLLSWRVMALRPQWVHRSALLAPLQRPRGVAALLAVRLACGVALLLPLAGWPRIGLLLALVATGWLFKLRNWLGEDGSDQMGQVVASGSVLTALGLQWQDLALALAGCLLVAGQLTISYFLAGVAKLVSYEWRSGRAVVGVMGTRAYGHDLAARLASASLWFPIAFCWFVIVTETVFPVFLFGPPAVLAVVLAAFGLFHVATALFMGLNTFVWAFVAAYPSVLVLNALLVRAW</sequence>
<gene>
    <name evidence="7" type="ORF">HHL11_05530</name>
</gene>
<keyword evidence="4 5" id="KW-0472">Membrane</keyword>
<evidence type="ECO:0000313" key="8">
    <source>
        <dbReference type="Proteomes" id="UP000541185"/>
    </source>
</evidence>
<feature type="transmembrane region" description="Helical" evidence="5">
    <location>
        <begin position="263"/>
        <end position="282"/>
    </location>
</feature>
<dbReference type="EMBL" id="JABBFX010000001">
    <property type="protein sequence ID" value="NML43202.1"/>
    <property type="molecule type" value="Genomic_DNA"/>
</dbReference>
<feature type="transmembrane region" description="Helical" evidence="5">
    <location>
        <begin position="231"/>
        <end position="257"/>
    </location>
</feature>
<evidence type="ECO:0000256" key="1">
    <source>
        <dbReference type="ARBA" id="ARBA00004127"/>
    </source>
</evidence>
<feature type="transmembrane region" description="Helical" evidence="5">
    <location>
        <begin position="203"/>
        <end position="224"/>
    </location>
</feature>
<proteinExistence type="predicted"/>
<protein>
    <recommendedName>
        <fullName evidence="6">HTTM-like domain-containing protein</fullName>
    </recommendedName>
</protein>
<feature type="transmembrane region" description="Helical" evidence="5">
    <location>
        <begin position="82"/>
        <end position="100"/>
    </location>
</feature>
<keyword evidence="2 5" id="KW-0812">Transmembrane</keyword>
<evidence type="ECO:0000256" key="4">
    <source>
        <dbReference type="ARBA" id="ARBA00023136"/>
    </source>
</evidence>
<keyword evidence="3 5" id="KW-1133">Transmembrane helix</keyword>
<comment type="caution">
    <text evidence="7">The sequence shown here is derived from an EMBL/GenBank/DDBJ whole genome shotgun (WGS) entry which is preliminary data.</text>
</comment>
<dbReference type="SMART" id="SM00752">
    <property type="entry name" value="HTTM"/>
    <property type="match status" value="1"/>
</dbReference>
<organism evidence="7 8">
    <name type="scientific">Ramlibacter agri</name>
    <dbReference type="NCBI Taxonomy" id="2728837"/>
    <lineage>
        <taxon>Bacteria</taxon>
        <taxon>Pseudomonadati</taxon>
        <taxon>Pseudomonadota</taxon>
        <taxon>Betaproteobacteria</taxon>
        <taxon>Burkholderiales</taxon>
        <taxon>Comamonadaceae</taxon>
        <taxon>Ramlibacter</taxon>
    </lineage>
</organism>
<dbReference type="GO" id="GO:0012505">
    <property type="term" value="C:endomembrane system"/>
    <property type="evidence" value="ECO:0007669"/>
    <property type="project" value="UniProtKB-SubCell"/>
</dbReference>
<evidence type="ECO:0000256" key="5">
    <source>
        <dbReference type="SAM" id="Phobius"/>
    </source>
</evidence>
<dbReference type="InterPro" id="IPR011020">
    <property type="entry name" value="HTTM-like"/>
</dbReference>
<dbReference type="RefSeq" id="WP_169417425.1">
    <property type="nucleotide sequence ID" value="NZ_JABBFX010000001.1"/>
</dbReference>
<reference evidence="7 8" key="1">
    <citation type="submission" date="2020-04" db="EMBL/GenBank/DDBJ databases">
        <title>Ramlibacter sp. G-1-2-2 isolated from soil.</title>
        <authorList>
            <person name="Dahal R.H."/>
        </authorList>
    </citation>
    <scope>NUCLEOTIDE SEQUENCE [LARGE SCALE GENOMIC DNA]</scope>
    <source>
        <strain evidence="7 8">G-1-2-2</strain>
    </source>
</reference>
<dbReference type="AlphaFoldDB" id="A0A848H0P4"/>
<accession>A0A848H0P4</accession>
<evidence type="ECO:0000256" key="2">
    <source>
        <dbReference type="ARBA" id="ARBA00022692"/>
    </source>
</evidence>
<evidence type="ECO:0000313" key="7">
    <source>
        <dbReference type="EMBL" id="NML43202.1"/>
    </source>
</evidence>
<evidence type="ECO:0000259" key="6">
    <source>
        <dbReference type="SMART" id="SM00752"/>
    </source>
</evidence>
<feature type="domain" description="HTTM-like" evidence="6">
    <location>
        <begin position="21"/>
        <end position="279"/>
    </location>
</feature>
<evidence type="ECO:0000256" key="3">
    <source>
        <dbReference type="ARBA" id="ARBA00022989"/>
    </source>
</evidence>
<keyword evidence="8" id="KW-1185">Reference proteome</keyword>
<feature type="transmembrane region" description="Helical" evidence="5">
    <location>
        <begin position="153"/>
        <end position="174"/>
    </location>
</feature>